<dbReference type="InParanoid" id="A0A1D2VJ16"/>
<dbReference type="GO" id="GO:0000294">
    <property type="term" value="P:nuclear-transcribed mRNA catabolic process, RNase MRP-dependent"/>
    <property type="evidence" value="ECO:0007669"/>
    <property type="project" value="TreeGrafter"/>
</dbReference>
<dbReference type="Gene3D" id="3.30.110.20">
    <property type="entry name" value="Alba-like domain"/>
    <property type="match status" value="1"/>
</dbReference>
<reference evidence="6" key="1">
    <citation type="submission" date="2016-05" db="EMBL/GenBank/DDBJ databases">
        <title>Comparative genomics of biotechnologically important yeasts.</title>
        <authorList>
            <consortium name="DOE Joint Genome Institute"/>
            <person name="Riley R."/>
            <person name="Haridas S."/>
            <person name="Wolfe K.H."/>
            <person name="Lopes M.R."/>
            <person name="Hittinger C.T."/>
            <person name="Goker M."/>
            <person name="Salamov A."/>
            <person name="Wisecaver J."/>
            <person name="Long T.M."/>
            <person name="Aerts A.L."/>
            <person name="Barry K."/>
            <person name="Choi C."/>
            <person name="Clum A."/>
            <person name="Coughlan A.Y."/>
            <person name="Deshpande S."/>
            <person name="Douglass A.P."/>
            <person name="Hanson S.J."/>
            <person name="Klenk H.-P."/>
            <person name="Labutti K."/>
            <person name="Lapidus A."/>
            <person name="Lindquist E."/>
            <person name="Lipzen A."/>
            <person name="Meier-Kolthoff J.P."/>
            <person name="Ohm R.A."/>
            <person name="Otillar R.P."/>
            <person name="Pangilinan J."/>
            <person name="Peng Y."/>
            <person name="Rokas A."/>
            <person name="Rosa C.A."/>
            <person name="Scheuner C."/>
            <person name="Sibirny A.A."/>
            <person name="Slot J.C."/>
            <person name="Stielow J.B."/>
            <person name="Sun H."/>
            <person name="Kurtzman C.P."/>
            <person name="Blackwell M."/>
            <person name="Grigoriev I.V."/>
            <person name="Jeffries T.W."/>
        </authorList>
    </citation>
    <scope>NUCLEOTIDE SEQUENCE [LARGE SCALE GENOMIC DNA]</scope>
    <source>
        <strain evidence="6">DSM 1968</strain>
    </source>
</reference>
<protein>
    <submittedName>
        <fullName evidence="5">Uncharacterized protein</fullName>
    </submittedName>
</protein>
<dbReference type="GO" id="GO:0004526">
    <property type="term" value="F:ribonuclease P activity"/>
    <property type="evidence" value="ECO:0007669"/>
    <property type="project" value="TreeGrafter"/>
</dbReference>
<evidence type="ECO:0000256" key="4">
    <source>
        <dbReference type="SAM" id="MobiDB-lite"/>
    </source>
</evidence>
<feature type="compositionally biased region" description="Basic and acidic residues" evidence="4">
    <location>
        <begin position="121"/>
        <end position="134"/>
    </location>
</feature>
<dbReference type="GeneID" id="30966776"/>
<dbReference type="Proteomes" id="UP000095038">
    <property type="component" value="Unassembled WGS sequence"/>
</dbReference>
<feature type="region of interest" description="Disordered" evidence="4">
    <location>
        <begin position="121"/>
        <end position="177"/>
    </location>
</feature>
<dbReference type="Pfam" id="PF12328">
    <property type="entry name" value="Rpp20"/>
    <property type="match status" value="1"/>
</dbReference>
<dbReference type="GO" id="GO:0005655">
    <property type="term" value="C:nucleolar ribonuclease P complex"/>
    <property type="evidence" value="ECO:0007669"/>
    <property type="project" value="InterPro"/>
</dbReference>
<evidence type="ECO:0000256" key="3">
    <source>
        <dbReference type="ARBA" id="ARBA00023242"/>
    </source>
</evidence>
<dbReference type="InterPro" id="IPR014612">
    <property type="entry name" value="Pop7/Rpp20"/>
</dbReference>
<keyword evidence="2" id="KW-0819">tRNA processing</keyword>
<proteinExistence type="predicted"/>
<evidence type="ECO:0000256" key="1">
    <source>
        <dbReference type="ARBA" id="ARBA00004123"/>
    </source>
</evidence>
<dbReference type="InterPro" id="IPR020241">
    <property type="entry name" value="RNase_P/MRP_Pop7_fungi"/>
</dbReference>
<dbReference type="PANTHER" id="PTHR28256">
    <property type="entry name" value="RIBONUCLEASES P/MRP PROTEIN SUBUNIT POP7"/>
    <property type="match status" value="1"/>
</dbReference>
<accession>A0A1D2VJ16</accession>
<dbReference type="InterPro" id="IPR036882">
    <property type="entry name" value="Alba-like_dom_sf"/>
</dbReference>
<feature type="compositionally biased region" description="Acidic residues" evidence="4">
    <location>
        <begin position="155"/>
        <end position="172"/>
    </location>
</feature>
<gene>
    <name evidence="5" type="ORF">ASCRUDRAFT_75613</name>
</gene>
<dbReference type="GO" id="GO:0006364">
    <property type="term" value="P:rRNA processing"/>
    <property type="evidence" value="ECO:0007669"/>
    <property type="project" value="TreeGrafter"/>
</dbReference>
<dbReference type="GO" id="GO:0001682">
    <property type="term" value="P:tRNA 5'-leader removal"/>
    <property type="evidence" value="ECO:0007669"/>
    <property type="project" value="InterPro"/>
</dbReference>
<evidence type="ECO:0000256" key="2">
    <source>
        <dbReference type="ARBA" id="ARBA00022694"/>
    </source>
</evidence>
<keyword evidence="6" id="KW-1185">Reference proteome</keyword>
<dbReference type="AlphaFoldDB" id="A0A1D2VJ16"/>
<keyword evidence="3" id="KW-0539">Nucleus</keyword>
<organism evidence="5 6">
    <name type="scientific">Ascoidea rubescens DSM 1968</name>
    <dbReference type="NCBI Taxonomy" id="1344418"/>
    <lineage>
        <taxon>Eukaryota</taxon>
        <taxon>Fungi</taxon>
        <taxon>Dikarya</taxon>
        <taxon>Ascomycota</taxon>
        <taxon>Saccharomycotina</taxon>
        <taxon>Saccharomycetes</taxon>
        <taxon>Ascoideaceae</taxon>
        <taxon>Ascoidea</taxon>
    </lineage>
</organism>
<evidence type="ECO:0000313" key="5">
    <source>
        <dbReference type="EMBL" id="ODV61622.1"/>
    </source>
</evidence>
<dbReference type="GO" id="GO:0000171">
    <property type="term" value="F:ribonuclease MRP activity"/>
    <property type="evidence" value="ECO:0007669"/>
    <property type="project" value="TreeGrafter"/>
</dbReference>
<dbReference type="FunCoup" id="A0A1D2VJ16">
    <property type="interactions" value="80"/>
</dbReference>
<evidence type="ECO:0000313" key="6">
    <source>
        <dbReference type="Proteomes" id="UP000095038"/>
    </source>
</evidence>
<dbReference type="GO" id="GO:0000172">
    <property type="term" value="C:ribonuclease MRP complex"/>
    <property type="evidence" value="ECO:0007669"/>
    <property type="project" value="InterPro"/>
</dbReference>
<dbReference type="PANTHER" id="PTHR28256:SF1">
    <property type="entry name" value="RIBONUCLEASES P_MRP PROTEIN SUBUNIT POP7"/>
    <property type="match status" value="1"/>
</dbReference>
<name>A0A1D2VJ16_9ASCO</name>
<dbReference type="EMBL" id="KV454479">
    <property type="protein sequence ID" value="ODV61622.1"/>
    <property type="molecule type" value="Genomic_DNA"/>
</dbReference>
<dbReference type="GO" id="GO:0003723">
    <property type="term" value="F:RNA binding"/>
    <property type="evidence" value="ECO:0007669"/>
    <property type="project" value="TreeGrafter"/>
</dbReference>
<comment type="subcellular location">
    <subcellularLocation>
        <location evidence="1">Nucleus</location>
    </subcellularLocation>
</comment>
<dbReference type="GO" id="GO:0034965">
    <property type="term" value="P:intronic box C/D snoRNA processing"/>
    <property type="evidence" value="ECO:0007669"/>
    <property type="project" value="TreeGrafter"/>
</dbReference>
<dbReference type="RefSeq" id="XP_020047929.1">
    <property type="nucleotide sequence ID" value="XM_020193140.1"/>
</dbReference>
<sequence length="194" mass="21792">MDKNRRLQHATLIKHSSLLKFSVAHLNTAYRISSSSNLVGSVKRIEKRLRVAAKKTGLLSNDVSGDAHQDTSSCIKVNGMGKATMKVLQVGNIFIQKGYKVQFRTLSIQLLDEFEITLPKDNKKKDDKKDHSDEIDMEVDDDGHLCGNEKNGGYDDGDNDDNGNDDESDNNDTPENVFQKRFVSGLELKIYIKF</sequence>